<dbReference type="InterPro" id="IPR011718">
    <property type="entry name" value="GshA"/>
</dbReference>
<dbReference type="Gene3D" id="3.40.50.11280">
    <property type="entry name" value="Glutamate-cysteine ligase, N-terminal domain"/>
    <property type="match status" value="1"/>
</dbReference>
<protein>
    <submittedName>
        <fullName evidence="1">Glutamate--cysteine ligase</fullName>
        <ecNumber evidence="1">6.3.2.2</ecNumber>
    </submittedName>
</protein>
<comment type="caution">
    <text evidence="1">The sequence shown here is derived from an EMBL/GenBank/DDBJ whole genome shotgun (WGS) entry which is preliminary data.</text>
</comment>
<dbReference type="RefSeq" id="WP_347703420.1">
    <property type="nucleotide sequence ID" value="NZ_JBDPZD010000001.1"/>
</dbReference>
<evidence type="ECO:0000313" key="1">
    <source>
        <dbReference type="EMBL" id="MEO3690595.1"/>
    </source>
</evidence>
<accession>A0ABV0FXF2</accession>
<name>A0ABV0FXF2_9BURK</name>
<proteinExistence type="predicted"/>
<dbReference type="EMBL" id="JBDPZD010000001">
    <property type="protein sequence ID" value="MEO3690595.1"/>
    <property type="molecule type" value="Genomic_DNA"/>
</dbReference>
<dbReference type="Proteomes" id="UP001495147">
    <property type="component" value="Unassembled WGS sequence"/>
</dbReference>
<sequence>MVPHLVTALTGPINELEARVLESMPATERWFRLEWMEHTPPFYASVDVRNAGFKLAPVDTNLFPSAFNLLTPQMLPQAVQAAMAAIEKVCPEARNLVVVPDAPLCNLKLAHLATLARVFTQAGLNVRLGTFDPSVKAATTLTLPEGGEMTLEPMVRRKGRLVLQSGFDPCTILLNTDLAAGVPPVLRGLNEQYLLPPLHAGWTVRRRSRHFEAYEELAKRFAKLLGMDPWLIHPSTSLVTGLDMSAAQGLEQLQAEADAQLTKVRRKYKDYGIQDKPFVVLKSDVGTNVGVMTVRDPKEIAGLNERCRGCLSSGQQGEVFRDFLVQEGVPTFERVHDAVAEPVVYTMDRYVVGGYYRVHAQRGVDESLNVPGSSFVPLAFTEAQQLPRLGERPGASVPNRFYMYGVVARLALLAAAYELEATDPLAETLETA</sequence>
<keyword evidence="2" id="KW-1185">Reference proteome</keyword>
<dbReference type="NCBIfam" id="TIGR02049">
    <property type="entry name" value="gshA_ferroox"/>
    <property type="match status" value="1"/>
</dbReference>
<gene>
    <name evidence="1" type="primary">gshA</name>
    <name evidence="1" type="ORF">ABDJ85_03890</name>
</gene>
<dbReference type="Pfam" id="PF08886">
    <property type="entry name" value="GshA"/>
    <property type="match status" value="1"/>
</dbReference>
<reference evidence="1 2" key="1">
    <citation type="submission" date="2024-05" db="EMBL/GenBank/DDBJ databases">
        <title>Roseateles sp. DJS-2-20 16S ribosomal RNA gene Genome sequencing and assembly.</title>
        <authorList>
            <person name="Woo H."/>
        </authorList>
    </citation>
    <scope>NUCLEOTIDE SEQUENCE [LARGE SCALE GENOMIC DNA]</scope>
    <source>
        <strain evidence="1 2">DJS-2-20</strain>
    </source>
</reference>
<organism evidence="1 2">
    <name type="scientific">Roseateles paludis</name>
    <dbReference type="NCBI Taxonomy" id="3145238"/>
    <lineage>
        <taxon>Bacteria</taxon>
        <taxon>Pseudomonadati</taxon>
        <taxon>Pseudomonadota</taxon>
        <taxon>Betaproteobacteria</taxon>
        <taxon>Burkholderiales</taxon>
        <taxon>Sphaerotilaceae</taxon>
        <taxon>Roseateles</taxon>
    </lineage>
</organism>
<dbReference type="GO" id="GO:0004357">
    <property type="term" value="F:glutamate-cysteine ligase activity"/>
    <property type="evidence" value="ECO:0007669"/>
    <property type="project" value="UniProtKB-EC"/>
</dbReference>
<evidence type="ECO:0000313" key="2">
    <source>
        <dbReference type="Proteomes" id="UP001495147"/>
    </source>
</evidence>
<keyword evidence="1" id="KW-0436">Ligase</keyword>
<dbReference type="EC" id="6.3.2.2" evidence="1"/>
<dbReference type="InterPro" id="IPR042520">
    <property type="entry name" value="GshA_N"/>
</dbReference>